<dbReference type="InterPro" id="IPR014023">
    <property type="entry name" value="Mononeg_RNA_pol_cat"/>
</dbReference>
<dbReference type="AlphaFoldDB" id="A0AAD8DN49"/>
<name>A0AAD8DN49_MYTSE</name>
<feature type="compositionally biased region" description="Polar residues" evidence="1">
    <location>
        <begin position="179"/>
        <end position="198"/>
    </location>
</feature>
<sequence length="285" mass="32617">MDGGTKTERMDPSNITVNIDSILEMRYYSYFNWPRRQSSDISSSPQHSNSRGSQNDYGPEAWMEGLRQKGWTLVTLLLILIVSWKCGTIATLTGQGDNQVIYLRLPNTPTLEGLRMTRSQYISWFQETLFELCAQAGITLKLKETWVSTSLLEYGEFFFKGAQVSSALKRISRMASEANQTETEMNPQQGATHTTCTGHESERSGDTSEKELASITFASRIPEFWADQMRLCKENWYGTMGPYVDIFAAFKLRMDELIAWCNAYKKERIDNEEDNIMDDDAYDNL</sequence>
<protein>
    <recommendedName>
        <fullName evidence="2">RdRp catalytic domain-containing protein</fullName>
    </recommendedName>
</protein>
<reference evidence="3" key="1">
    <citation type="submission" date="2023-03" db="EMBL/GenBank/DDBJ databases">
        <title>Chromosome-level genomes of two armyworms, Mythimna separata and Mythimna loreyi, provide insights into the biosynthesis and reception of sex pheromones.</title>
        <authorList>
            <person name="Zhao H."/>
        </authorList>
    </citation>
    <scope>NUCLEOTIDE SEQUENCE</scope>
    <source>
        <strain evidence="3">BeijingLab</strain>
        <tissue evidence="3">Pupa</tissue>
    </source>
</reference>
<gene>
    <name evidence="3" type="ORF">PYW07_009352</name>
</gene>
<dbReference type="EMBL" id="JARGEI010000023">
    <property type="protein sequence ID" value="KAJ8709986.1"/>
    <property type="molecule type" value="Genomic_DNA"/>
</dbReference>
<dbReference type="GO" id="GO:0003968">
    <property type="term" value="F:RNA-directed RNA polymerase activity"/>
    <property type="evidence" value="ECO:0007669"/>
    <property type="project" value="InterPro"/>
</dbReference>
<evidence type="ECO:0000313" key="3">
    <source>
        <dbReference type="EMBL" id="KAJ8709986.1"/>
    </source>
</evidence>
<dbReference type="GO" id="GO:0005524">
    <property type="term" value="F:ATP binding"/>
    <property type="evidence" value="ECO:0007669"/>
    <property type="project" value="InterPro"/>
</dbReference>
<feature type="region of interest" description="Disordered" evidence="1">
    <location>
        <begin position="179"/>
        <end position="209"/>
    </location>
</feature>
<evidence type="ECO:0000259" key="2">
    <source>
        <dbReference type="PROSITE" id="PS50526"/>
    </source>
</evidence>
<keyword evidence="4" id="KW-1185">Reference proteome</keyword>
<dbReference type="Pfam" id="PF00946">
    <property type="entry name" value="Mononeg_RNA_pol"/>
    <property type="match status" value="1"/>
</dbReference>
<dbReference type="PROSITE" id="PS50526">
    <property type="entry name" value="RDRP_SSRNA_NEG_NONSEG"/>
    <property type="match status" value="1"/>
</dbReference>
<accession>A0AAD8DN49</accession>
<dbReference type="GO" id="GO:0004482">
    <property type="term" value="F:mRNA 5'-cap (guanine-N7-)-methyltransferase activity"/>
    <property type="evidence" value="ECO:0007669"/>
    <property type="project" value="InterPro"/>
</dbReference>
<organism evidence="3 4">
    <name type="scientific">Mythimna separata</name>
    <name type="common">Oriental armyworm</name>
    <name type="synonym">Pseudaletia separata</name>
    <dbReference type="NCBI Taxonomy" id="271217"/>
    <lineage>
        <taxon>Eukaryota</taxon>
        <taxon>Metazoa</taxon>
        <taxon>Ecdysozoa</taxon>
        <taxon>Arthropoda</taxon>
        <taxon>Hexapoda</taxon>
        <taxon>Insecta</taxon>
        <taxon>Pterygota</taxon>
        <taxon>Neoptera</taxon>
        <taxon>Endopterygota</taxon>
        <taxon>Lepidoptera</taxon>
        <taxon>Glossata</taxon>
        <taxon>Ditrysia</taxon>
        <taxon>Noctuoidea</taxon>
        <taxon>Noctuidae</taxon>
        <taxon>Noctuinae</taxon>
        <taxon>Hadenini</taxon>
        <taxon>Mythimna</taxon>
    </lineage>
</organism>
<evidence type="ECO:0000313" key="4">
    <source>
        <dbReference type="Proteomes" id="UP001231518"/>
    </source>
</evidence>
<feature type="compositionally biased region" description="Basic and acidic residues" evidence="1">
    <location>
        <begin position="199"/>
        <end position="209"/>
    </location>
</feature>
<feature type="domain" description="RdRp catalytic" evidence="2">
    <location>
        <begin position="1"/>
        <end position="162"/>
    </location>
</feature>
<evidence type="ECO:0000256" key="1">
    <source>
        <dbReference type="SAM" id="MobiDB-lite"/>
    </source>
</evidence>
<comment type="caution">
    <text evidence="3">The sequence shown here is derived from an EMBL/GenBank/DDBJ whole genome shotgun (WGS) entry which is preliminary data.</text>
</comment>
<proteinExistence type="predicted"/>
<dbReference type="Proteomes" id="UP001231518">
    <property type="component" value="Chromosome 23"/>
</dbReference>